<keyword evidence="4" id="KW-0805">Transcription regulation</keyword>
<dbReference type="SUPFAM" id="SSF52540">
    <property type="entry name" value="P-loop containing nucleoside triphosphate hydrolases"/>
    <property type="match status" value="1"/>
</dbReference>
<dbReference type="PROSITE" id="PS50110">
    <property type="entry name" value="RESPONSE_REGULATORY"/>
    <property type="match status" value="1"/>
</dbReference>
<evidence type="ECO:0000256" key="1">
    <source>
        <dbReference type="ARBA" id="ARBA00022741"/>
    </source>
</evidence>
<evidence type="ECO:0000256" key="2">
    <source>
        <dbReference type="ARBA" id="ARBA00022840"/>
    </source>
</evidence>
<dbReference type="InterPro" id="IPR002078">
    <property type="entry name" value="Sigma_54_int"/>
</dbReference>
<evidence type="ECO:0000259" key="9">
    <source>
        <dbReference type="PROSITE" id="PS50045"/>
    </source>
</evidence>
<dbReference type="Pfam" id="PF02954">
    <property type="entry name" value="HTH_8"/>
    <property type="match status" value="1"/>
</dbReference>
<comment type="caution">
    <text evidence="11">The sequence shown here is derived from an EMBL/GenBank/DDBJ whole genome shotgun (WGS) entry which is preliminary data.</text>
</comment>
<dbReference type="CDD" id="cd00009">
    <property type="entry name" value="AAA"/>
    <property type="match status" value="1"/>
</dbReference>
<dbReference type="InterPro" id="IPR009057">
    <property type="entry name" value="Homeodomain-like_sf"/>
</dbReference>
<dbReference type="PROSITE" id="PS00688">
    <property type="entry name" value="SIGMA54_INTERACT_3"/>
    <property type="match status" value="1"/>
</dbReference>
<dbReference type="InterPro" id="IPR058031">
    <property type="entry name" value="AAA_lid_NorR"/>
</dbReference>
<dbReference type="SUPFAM" id="SSF52172">
    <property type="entry name" value="CheY-like"/>
    <property type="match status" value="1"/>
</dbReference>
<keyword evidence="12" id="KW-1185">Reference proteome</keyword>
<dbReference type="Pfam" id="PF00072">
    <property type="entry name" value="Response_reg"/>
    <property type="match status" value="1"/>
</dbReference>
<dbReference type="Pfam" id="PF25601">
    <property type="entry name" value="AAA_lid_14"/>
    <property type="match status" value="1"/>
</dbReference>
<dbReference type="PROSITE" id="PS00676">
    <property type="entry name" value="SIGMA54_INTERACT_2"/>
    <property type="match status" value="1"/>
</dbReference>
<keyword evidence="2" id="KW-0067">ATP-binding</keyword>
<keyword evidence="5" id="KW-0238">DNA-binding</keyword>
<dbReference type="Pfam" id="PF00158">
    <property type="entry name" value="Sigma54_activat"/>
    <property type="match status" value="1"/>
</dbReference>
<dbReference type="PROSITE" id="PS50045">
    <property type="entry name" value="SIGMA54_INTERACT_4"/>
    <property type="match status" value="1"/>
</dbReference>
<keyword evidence="7" id="KW-0804">Transcription</keyword>
<evidence type="ECO:0000256" key="8">
    <source>
        <dbReference type="PROSITE-ProRule" id="PRU00169"/>
    </source>
</evidence>
<dbReference type="Gene3D" id="3.40.50.2300">
    <property type="match status" value="1"/>
</dbReference>
<dbReference type="Gene3D" id="1.10.10.60">
    <property type="entry name" value="Homeodomain-like"/>
    <property type="match status" value="1"/>
</dbReference>
<dbReference type="SMART" id="SM00448">
    <property type="entry name" value="REC"/>
    <property type="match status" value="1"/>
</dbReference>
<dbReference type="RefSeq" id="WP_315725865.1">
    <property type="nucleotide sequence ID" value="NZ_JAVUPU010000004.1"/>
</dbReference>
<accession>A0ABU3Q705</accession>
<keyword evidence="1" id="KW-0547">Nucleotide-binding</keyword>
<keyword evidence="6" id="KW-0010">Activator</keyword>
<evidence type="ECO:0000256" key="4">
    <source>
        <dbReference type="ARBA" id="ARBA00023015"/>
    </source>
</evidence>
<dbReference type="PANTHER" id="PTHR32071">
    <property type="entry name" value="TRANSCRIPTIONAL REGULATORY PROTEIN"/>
    <property type="match status" value="1"/>
</dbReference>
<evidence type="ECO:0000256" key="5">
    <source>
        <dbReference type="ARBA" id="ARBA00023125"/>
    </source>
</evidence>
<dbReference type="InterPro" id="IPR025944">
    <property type="entry name" value="Sigma_54_int_dom_CS"/>
</dbReference>
<dbReference type="InterPro" id="IPR027417">
    <property type="entry name" value="P-loop_NTPase"/>
</dbReference>
<feature type="domain" description="Response regulatory" evidence="10">
    <location>
        <begin position="8"/>
        <end position="125"/>
    </location>
</feature>
<dbReference type="InterPro" id="IPR025943">
    <property type="entry name" value="Sigma_54_int_dom_ATP-bd_2"/>
</dbReference>
<evidence type="ECO:0000313" key="11">
    <source>
        <dbReference type="EMBL" id="MDT9599176.1"/>
    </source>
</evidence>
<evidence type="ECO:0000256" key="7">
    <source>
        <dbReference type="ARBA" id="ARBA00023163"/>
    </source>
</evidence>
<dbReference type="NCBIfam" id="TIGR02915">
    <property type="entry name" value="PEP_resp_reg"/>
    <property type="match status" value="1"/>
</dbReference>
<evidence type="ECO:0000259" key="10">
    <source>
        <dbReference type="PROSITE" id="PS50110"/>
    </source>
</evidence>
<protein>
    <submittedName>
        <fullName evidence="11">PEP-CTERM-box response regulator transcription factor</fullName>
    </submittedName>
</protein>
<dbReference type="EMBL" id="JAVUPU010000004">
    <property type="protein sequence ID" value="MDT9599176.1"/>
    <property type="molecule type" value="Genomic_DNA"/>
</dbReference>
<reference evidence="11 12" key="1">
    <citation type="submission" date="2023-05" db="EMBL/GenBank/DDBJ databases">
        <authorList>
            <person name="Guo Y."/>
        </authorList>
    </citation>
    <scope>NUCLEOTIDE SEQUENCE [LARGE SCALE GENOMIC DNA]</scope>
    <source>
        <strain evidence="11 12">GR2756</strain>
    </source>
</reference>
<dbReference type="InterPro" id="IPR011006">
    <property type="entry name" value="CheY-like_superfamily"/>
</dbReference>
<feature type="domain" description="Sigma-54 factor interaction" evidence="9">
    <location>
        <begin position="151"/>
        <end position="380"/>
    </location>
</feature>
<dbReference type="InterPro" id="IPR002197">
    <property type="entry name" value="HTH_Fis"/>
</dbReference>
<dbReference type="SMART" id="SM00382">
    <property type="entry name" value="AAA"/>
    <property type="match status" value="1"/>
</dbReference>
<keyword evidence="3" id="KW-0902">Two-component regulatory system</keyword>
<dbReference type="Gene3D" id="1.10.8.60">
    <property type="match status" value="1"/>
</dbReference>
<keyword evidence="8" id="KW-0597">Phosphoprotein</keyword>
<evidence type="ECO:0000313" key="12">
    <source>
        <dbReference type="Proteomes" id="UP001259572"/>
    </source>
</evidence>
<dbReference type="InterPro" id="IPR003593">
    <property type="entry name" value="AAA+_ATPase"/>
</dbReference>
<dbReference type="InterPro" id="IPR001789">
    <property type="entry name" value="Sig_transdc_resp-reg_receiver"/>
</dbReference>
<gene>
    <name evidence="11" type="primary">prsR</name>
    <name evidence="11" type="ORF">RQX22_09465</name>
</gene>
<dbReference type="SUPFAM" id="SSF46689">
    <property type="entry name" value="Homeodomain-like"/>
    <property type="match status" value="1"/>
</dbReference>
<dbReference type="PRINTS" id="PR01590">
    <property type="entry name" value="HTHFIS"/>
</dbReference>
<dbReference type="Proteomes" id="UP001259572">
    <property type="component" value="Unassembled WGS sequence"/>
</dbReference>
<dbReference type="InterPro" id="IPR014264">
    <property type="entry name" value="PEP-CTERM_resp_reg"/>
</dbReference>
<dbReference type="PANTHER" id="PTHR32071:SF113">
    <property type="entry name" value="ALGINATE BIOSYNTHESIS TRANSCRIPTIONAL REGULATORY PROTEIN ALGB"/>
    <property type="match status" value="1"/>
</dbReference>
<name>A0ABU3Q705_9SPHN</name>
<organism evidence="11 12">
    <name type="scientific">Sphingosinicella rhizophila</name>
    <dbReference type="NCBI Taxonomy" id="3050082"/>
    <lineage>
        <taxon>Bacteria</taxon>
        <taxon>Pseudomonadati</taxon>
        <taxon>Pseudomonadota</taxon>
        <taxon>Alphaproteobacteria</taxon>
        <taxon>Sphingomonadales</taxon>
        <taxon>Sphingosinicellaceae</taxon>
        <taxon>Sphingosinicella</taxon>
    </lineage>
</organism>
<evidence type="ECO:0000256" key="6">
    <source>
        <dbReference type="ARBA" id="ARBA00023159"/>
    </source>
</evidence>
<evidence type="ECO:0000256" key="3">
    <source>
        <dbReference type="ARBA" id="ARBA00023012"/>
    </source>
</evidence>
<sequence>MNEEAKAKLLIVEDDEGLQRQLRWAYDDYEVFVASDRNAAIDLLRAEEPAVVTLDLGLPPDPNGVSEGFATLDSILSLKPDTKVIVASGHGARESALRAIAGGAYDFYQKPVDIDQLGLIVRRAFQLHGIEAENRRLEEQIGEDRTVLGTMITAAPEMLKVARTIERVANTDVSVMLLGASGTGKELLARGLHNASRRKAGNFIAINCAAIPENLLESELFGYEKGAFTGAVKTTEGKIELAEGGTLFLDEVGDIPLPLQVKLLRFLQERVIERIGGRKPIAVDTRIVCATHQDLPEMIKAGSFREDLFYRLAEIVVTIPTLAERPGDSILLAKHFLHRFSREMNPQVKGISPEAMTAIDQWPWPGNVRELENRMKRAVIMADGKLISAQDLDLGPQAEEALPFNLKAAREHADRRAIRQALARNDNNISSTAKLLGISRPTLYDLLKQYGLQR</sequence>
<dbReference type="Gene3D" id="3.40.50.300">
    <property type="entry name" value="P-loop containing nucleotide triphosphate hydrolases"/>
    <property type="match status" value="1"/>
</dbReference>
<proteinExistence type="predicted"/>
<feature type="modified residue" description="4-aspartylphosphate" evidence="8">
    <location>
        <position position="55"/>
    </location>
</feature>